<dbReference type="SMART" id="SM00935">
    <property type="entry name" value="OmpH"/>
    <property type="match status" value="1"/>
</dbReference>
<comment type="caution">
    <text evidence="6">The sequence shown here is derived from an EMBL/GenBank/DDBJ whole genome shotgun (WGS) entry which is preliminary data.</text>
</comment>
<evidence type="ECO:0000256" key="4">
    <source>
        <dbReference type="SAM" id="MobiDB-lite"/>
    </source>
</evidence>
<evidence type="ECO:0000313" key="7">
    <source>
        <dbReference type="Proteomes" id="UP001154272"/>
    </source>
</evidence>
<feature type="compositionally biased region" description="Low complexity" evidence="4">
    <location>
        <begin position="43"/>
        <end position="52"/>
    </location>
</feature>
<dbReference type="Pfam" id="PF03938">
    <property type="entry name" value="OmpH"/>
    <property type="match status" value="1"/>
</dbReference>
<evidence type="ECO:0000256" key="1">
    <source>
        <dbReference type="ARBA" id="ARBA00009091"/>
    </source>
</evidence>
<dbReference type="SUPFAM" id="SSF111384">
    <property type="entry name" value="OmpH-like"/>
    <property type="match status" value="1"/>
</dbReference>
<name>A0ABM9HJP6_9PROT</name>
<dbReference type="Proteomes" id="UP001154272">
    <property type="component" value="Unassembled WGS sequence"/>
</dbReference>
<dbReference type="EMBL" id="CAMXCH010000001">
    <property type="protein sequence ID" value="CAI3927224.1"/>
    <property type="molecule type" value="Genomic_DNA"/>
</dbReference>
<reference evidence="6" key="1">
    <citation type="submission" date="2022-10" db="EMBL/GenBank/DDBJ databases">
        <authorList>
            <person name="Botero Cardona J."/>
        </authorList>
    </citation>
    <scope>NUCLEOTIDE SEQUENCE</scope>
    <source>
        <strain evidence="6">R-83534</strain>
    </source>
</reference>
<evidence type="ECO:0000313" key="6">
    <source>
        <dbReference type="EMBL" id="CAI3927224.1"/>
    </source>
</evidence>
<evidence type="ECO:0000256" key="3">
    <source>
        <dbReference type="SAM" id="Coils"/>
    </source>
</evidence>
<dbReference type="PANTHER" id="PTHR35089">
    <property type="entry name" value="CHAPERONE PROTEIN SKP"/>
    <property type="match status" value="1"/>
</dbReference>
<dbReference type="PANTHER" id="PTHR35089:SF1">
    <property type="entry name" value="CHAPERONE PROTEIN SKP"/>
    <property type="match status" value="1"/>
</dbReference>
<evidence type="ECO:0000256" key="2">
    <source>
        <dbReference type="ARBA" id="ARBA00022729"/>
    </source>
</evidence>
<feature type="signal peptide" evidence="5">
    <location>
        <begin position="1"/>
        <end position="29"/>
    </location>
</feature>
<feature type="region of interest" description="Disordered" evidence="4">
    <location>
        <begin position="264"/>
        <end position="303"/>
    </location>
</feature>
<dbReference type="InterPro" id="IPR024930">
    <property type="entry name" value="Skp_dom_sf"/>
</dbReference>
<dbReference type="Gene3D" id="3.30.910.20">
    <property type="entry name" value="Skp domain"/>
    <property type="match status" value="1"/>
</dbReference>
<keyword evidence="2 5" id="KW-0732">Signal</keyword>
<feature type="compositionally biased region" description="Polar residues" evidence="4">
    <location>
        <begin position="284"/>
        <end position="303"/>
    </location>
</feature>
<evidence type="ECO:0000256" key="5">
    <source>
        <dbReference type="SAM" id="SignalP"/>
    </source>
</evidence>
<dbReference type="RefSeq" id="WP_282023171.1">
    <property type="nucleotide sequence ID" value="NZ_CAMXCH010000001.1"/>
</dbReference>
<keyword evidence="7" id="KW-1185">Reference proteome</keyword>
<gene>
    <name evidence="6" type="ORF">R83534S58_LOCUS306</name>
</gene>
<comment type="similarity">
    <text evidence="1">Belongs to the Skp family.</text>
</comment>
<feature type="region of interest" description="Disordered" evidence="4">
    <location>
        <begin position="34"/>
        <end position="55"/>
    </location>
</feature>
<dbReference type="InterPro" id="IPR005632">
    <property type="entry name" value="Chaperone_Skp"/>
</dbReference>
<organism evidence="6 7">
    <name type="scientific">Commensalibacter papalotli</name>
    <name type="common">ex Botero et al. 2024</name>
    <dbReference type="NCBI Taxonomy" id="2972766"/>
    <lineage>
        <taxon>Bacteria</taxon>
        <taxon>Pseudomonadati</taxon>
        <taxon>Pseudomonadota</taxon>
        <taxon>Alphaproteobacteria</taxon>
        <taxon>Acetobacterales</taxon>
        <taxon>Acetobacteraceae</taxon>
    </lineage>
</organism>
<feature type="chain" id="PRO_5047160109" evidence="5">
    <location>
        <begin position="30"/>
        <end position="303"/>
    </location>
</feature>
<feature type="coiled-coil region" evidence="3">
    <location>
        <begin position="127"/>
        <end position="154"/>
    </location>
</feature>
<keyword evidence="3" id="KW-0175">Coiled coil</keyword>
<sequence>MVNKLGLYFAVAGAFLAPSFITIASPAHAEESNGWFIPKNSQPKTATTAPKAAVRHAAPRAIAPAPLPNDDGSEDGDVQNQAQAVLPLPPVPKPAALPKTNSPPTAVIGVISVPDVMRQSVAAREAEKILVERRDQLQRDVQKEQKAWRAEQQQIQAKAKTMTDEQLQARGRKLQARVINAQKDFRNRSRIIQEAAQVAFGQVERELILLIQNVAASRNMNLVLHREQVALSVNELDITNEVVKELNKNLSSVFIPAADVDPEELAKSGSMPTTANPEAEPKTETSSVVKKAPEQQQGNNPKK</sequence>
<protein>
    <submittedName>
        <fullName evidence="6">Skp family (HlpA) (PDB:1SG2)</fullName>
    </submittedName>
</protein>
<proteinExistence type="inferred from homology"/>
<accession>A0ABM9HJP6</accession>